<evidence type="ECO:0000313" key="1">
    <source>
        <dbReference type="EMBL" id="KAJ1933139.1"/>
    </source>
</evidence>
<keyword evidence="2" id="KW-1185">Reference proteome</keyword>
<sequence length="96" mass="10870">MVTFGHAVHLLYSLLGISQVSLPARIMHHTGFQHAFTRWNHCKRRACADPFQAMRASACFSDYHTLRLHCAQSPARLEVLRLAQIMHNVGGPHLLI</sequence>
<comment type="caution">
    <text evidence="1">The sequence shown here is derived from an EMBL/GenBank/DDBJ whole genome shotgun (WGS) entry which is preliminary data.</text>
</comment>
<proteinExistence type="predicted"/>
<dbReference type="Proteomes" id="UP001150603">
    <property type="component" value="Unassembled WGS sequence"/>
</dbReference>
<evidence type="ECO:0000313" key="2">
    <source>
        <dbReference type="Proteomes" id="UP001150603"/>
    </source>
</evidence>
<name>A0ACC1J0Q8_9FUNG</name>
<reference evidence="1" key="1">
    <citation type="submission" date="2022-07" db="EMBL/GenBank/DDBJ databases">
        <title>Phylogenomic reconstructions and comparative analyses of Kickxellomycotina fungi.</title>
        <authorList>
            <person name="Reynolds N.K."/>
            <person name="Stajich J.E."/>
            <person name="Barry K."/>
            <person name="Grigoriev I.V."/>
            <person name="Crous P."/>
            <person name="Smith M.E."/>
        </authorList>
    </citation>
    <scope>NUCLEOTIDE SEQUENCE</scope>
    <source>
        <strain evidence="1">NRRL 5244</strain>
    </source>
</reference>
<gene>
    <name evidence="1" type="ORF">FBU59_006131</name>
</gene>
<accession>A0ACC1J0Q8</accession>
<organism evidence="1 2">
    <name type="scientific">Linderina macrospora</name>
    <dbReference type="NCBI Taxonomy" id="4868"/>
    <lineage>
        <taxon>Eukaryota</taxon>
        <taxon>Fungi</taxon>
        <taxon>Fungi incertae sedis</taxon>
        <taxon>Zoopagomycota</taxon>
        <taxon>Kickxellomycotina</taxon>
        <taxon>Kickxellomycetes</taxon>
        <taxon>Kickxellales</taxon>
        <taxon>Kickxellaceae</taxon>
        <taxon>Linderina</taxon>
    </lineage>
</organism>
<dbReference type="EMBL" id="JANBPW010005201">
    <property type="protein sequence ID" value="KAJ1933139.1"/>
    <property type="molecule type" value="Genomic_DNA"/>
</dbReference>
<protein>
    <submittedName>
        <fullName evidence="1">Uncharacterized protein</fullName>
    </submittedName>
</protein>